<evidence type="ECO:0000256" key="8">
    <source>
        <dbReference type="ARBA" id="ARBA00022839"/>
    </source>
</evidence>
<evidence type="ECO:0000259" key="15">
    <source>
        <dbReference type="SMART" id="SM00485"/>
    </source>
</evidence>
<evidence type="ECO:0000256" key="5">
    <source>
        <dbReference type="ARBA" id="ARBA00022723"/>
    </source>
</evidence>
<dbReference type="FunFam" id="3.40.50.1010:FF:000002">
    <property type="entry name" value="Exonuclease 1, putative"/>
    <property type="match status" value="1"/>
</dbReference>
<evidence type="ECO:0000256" key="3">
    <source>
        <dbReference type="ARBA" id="ARBA00010563"/>
    </source>
</evidence>
<evidence type="ECO:0000256" key="13">
    <source>
        <dbReference type="ARBA" id="ARBA00023242"/>
    </source>
</evidence>
<accession>A0A5C5FT87</accession>
<dbReference type="EMBL" id="SOZI01000078">
    <property type="protein sequence ID" value="TNY20010.1"/>
    <property type="molecule type" value="Genomic_DNA"/>
</dbReference>
<dbReference type="PANTHER" id="PTHR11081:SF65">
    <property type="entry name" value="DNA DAMAGE-INDUCIBLE PROTEIN DIN7-RELATED"/>
    <property type="match status" value="1"/>
</dbReference>
<evidence type="ECO:0000256" key="2">
    <source>
        <dbReference type="ARBA" id="ARBA00004123"/>
    </source>
</evidence>
<evidence type="ECO:0000256" key="1">
    <source>
        <dbReference type="ARBA" id="ARBA00001946"/>
    </source>
</evidence>
<keyword evidence="8" id="KW-0269">Exonuclease</keyword>
<evidence type="ECO:0000256" key="10">
    <source>
        <dbReference type="ARBA" id="ARBA00022881"/>
    </source>
</evidence>
<dbReference type="AlphaFoldDB" id="A0A5C5FT87"/>
<feature type="domain" description="XPG-I" evidence="14">
    <location>
        <begin position="138"/>
        <end position="208"/>
    </location>
</feature>
<dbReference type="PANTHER" id="PTHR11081">
    <property type="entry name" value="FLAP ENDONUCLEASE FAMILY MEMBER"/>
    <property type="match status" value="1"/>
</dbReference>
<dbReference type="CDD" id="cd09857">
    <property type="entry name" value="PIN_EXO1"/>
    <property type="match status" value="1"/>
</dbReference>
<keyword evidence="13" id="KW-0539">Nucleus</keyword>
<dbReference type="InterPro" id="IPR006085">
    <property type="entry name" value="XPG_DNA_repair_N"/>
</dbReference>
<evidence type="ECO:0000256" key="11">
    <source>
        <dbReference type="ARBA" id="ARBA00023125"/>
    </source>
</evidence>
<comment type="subcellular location">
    <subcellularLocation>
        <location evidence="2">Nucleus</location>
    </subcellularLocation>
</comment>
<evidence type="ECO:0000259" key="14">
    <source>
        <dbReference type="SMART" id="SM00484"/>
    </source>
</evidence>
<keyword evidence="6" id="KW-0227">DNA damage</keyword>
<evidence type="ECO:0000256" key="4">
    <source>
        <dbReference type="ARBA" id="ARBA00022722"/>
    </source>
</evidence>
<dbReference type="InterPro" id="IPR006086">
    <property type="entry name" value="XPG-I_dom"/>
</dbReference>
<dbReference type="PROSITE" id="PS00841">
    <property type="entry name" value="XPG_1"/>
    <property type="match status" value="1"/>
</dbReference>
<dbReference type="GO" id="GO:0017108">
    <property type="term" value="F:5'-flap endonuclease activity"/>
    <property type="evidence" value="ECO:0007669"/>
    <property type="project" value="TreeGrafter"/>
</dbReference>
<evidence type="ECO:0000313" key="16">
    <source>
        <dbReference type="EMBL" id="TNY20010.1"/>
    </source>
</evidence>
<reference evidence="16 17" key="1">
    <citation type="submission" date="2019-03" db="EMBL/GenBank/DDBJ databases">
        <title>Rhodosporidium diobovatum UCD-FST 08-225 genome sequencing, assembly, and annotation.</title>
        <authorList>
            <person name="Fakankun I.U."/>
            <person name="Fristensky B."/>
            <person name="Levin D.B."/>
        </authorList>
    </citation>
    <scope>NUCLEOTIDE SEQUENCE [LARGE SCALE GENOMIC DNA]</scope>
    <source>
        <strain evidence="16 17">UCD-FST 08-225</strain>
    </source>
</reference>
<keyword evidence="9" id="KW-0460">Magnesium</keyword>
<dbReference type="Pfam" id="PF00752">
    <property type="entry name" value="XPG_N"/>
    <property type="match status" value="1"/>
</dbReference>
<dbReference type="InterPro" id="IPR036279">
    <property type="entry name" value="5-3_exonuclease_C_sf"/>
</dbReference>
<evidence type="ECO:0000256" key="9">
    <source>
        <dbReference type="ARBA" id="ARBA00022842"/>
    </source>
</evidence>
<dbReference type="OrthoDB" id="26491at2759"/>
<evidence type="ECO:0000256" key="12">
    <source>
        <dbReference type="ARBA" id="ARBA00023204"/>
    </source>
</evidence>
<dbReference type="Pfam" id="PF00867">
    <property type="entry name" value="XPG_I"/>
    <property type="match status" value="1"/>
</dbReference>
<keyword evidence="7" id="KW-0378">Hydrolase</keyword>
<sequence>MGIGGLLPLLKEIQQPAHVRDWAGKTVAVDGYVWLHRGAYGCAEDLALGRPTVKYVNYAMHRVRMLKHFGVTPVLVFDGGLLPSKMGTEDAREAKRADALARGRAFLAEGKGAQARECFVKAVDVTPAMAFQLIKALRREGVQYVVAPYEADPQLAYLERTGLVDAVVTEDSDLLVFGCRNVLFKLDGEGNCVSISRDDFARCREYNFAGWSETEFRQMAILSGCDYLDSIVGLGLKTAYRLLRKYKTPEKVIQFIRLEGQLTVPRTYLDEFRRAEKTFLHQHVFDPVKRELTHLTPLPEGVTADDLPFIGPCVNRSH</sequence>
<evidence type="ECO:0000256" key="7">
    <source>
        <dbReference type="ARBA" id="ARBA00022801"/>
    </source>
</evidence>
<dbReference type="SUPFAM" id="SSF47807">
    <property type="entry name" value="5' to 3' exonuclease, C-terminal subdomain"/>
    <property type="match status" value="1"/>
</dbReference>
<feature type="domain" description="XPG N-terminal" evidence="15">
    <location>
        <begin position="1"/>
        <end position="99"/>
    </location>
</feature>
<dbReference type="FunFam" id="1.10.150.20:FF:000011">
    <property type="entry name" value="exonuclease 1"/>
    <property type="match status" value="1"/>
</dbReference>
<dbReference type="STRING" id="5288.A0A5C5FT87"/>
<dbReference type="InterPro" id="IPR008918">
    <property type="entry name" value="HhH2"/>
</dbReference>
<comment type="cofactor">
    <cofactor evidence="1">
        <name>Mg(2+)</name>
        <dbReference type="ChEBI" id="CHEBI:18420"/>
    </cofactor>
</comment>
<dbReference type="GO" id="GO:0003677">
    <property type="term" value="F:DNA binding"/>
    <property type="evidence" value="ECO:0007669"/>
    <property type="project" value="UniProtKB-KW"/>
</dbReference>
<dbReference type="SMART" id="SM00484">
    <property type="entry name" value="XPGI"/>
    <property type="match status" value="1"/>
</dbReference>
<dbReference type="GO" id="GO:0006281">
    <property type="term" value="P:DNA repair"/>
    <property type="evidence" value="ECO:0007669"/>
    <property type="project" value="UniProtKB-KW"/>
</dbReference>
<dbReference type="InterPro" id="IPR019974">
    <property type="entry name" value="XPG_CS"/>
</dbReference>
<name>A0A5C5FT87_9BASI</name>
<dbReference type="CDD" id="cd09908">
    <property type="entry name" value="H3TH_EXO1"/>
    <property type="match status" value="1"/>
</dbReference>
<proteinExistence type="inferred from homology"/>
<keyword evidence="11" id="KW-0238">DNA-binding</keyword>
<dbReference type="PRINTS" id="PR00853">
    <property type="entry name" value="XPGRADSUPER"/>
</dbReference>
<dbReference type="InterPro" id="IPR044752">
    <property type="entry name" value="PIN-like_EXO1"/>
</dbReference>
<keyword evidence="4" id="KW-0540">Nuclease</keyword>
<evidence type="ECO:0000256" key="6">
    <source>
        <dbReference type="ARBA" id="ARBA00022763"/>
    </source>
</evidence>
<dbReference type="Gene3D" id="3.40.50.1010">
    <property type="entry name" value="5'-nuclease"/>
    <property type="match status" value="1"/>
</dbReference>
<protein>
    <submittedName>
        <fullName evidence="16">PIN domain-like protein</fullName>
    </submittedName>
</protein>
<dbReference type="GO" id="GO:0046872">
    <property type="term" value="F:metal ion binding"/>
    <property type="evidence" value="ECO:0007669"/>
    <property type="project" value="UniProtKB-KW"/>
</dbReference>
<gene>
    <name evidence="16" type="ORF">DMC30DRAFT_411845</name>
</gene>
<dbReference type="Gene3D" id="1.10.150.20">
    <property type="entry name" value="5' to 3' exonuclease, C-terminal subdomain"/>
    <property type="match status" value="1"/>
</dbReference>
<organism evidence="16 17">
    <name type="scientific">Rhodotorula diobovata</name>
    <dbReference type="NCBI Taxonomy" id="5288"/>
    <lineage>
        <taxon>Eukaryota</taxon>
        <taxon>Fungi</taxon>
        <taxon>Dikarya</taxon>
        <taxon>Basidiomycota</taxon>
        <taxon>Pucciniomycotina</taxon>
        <taxon>Microbotryomycetes</taxon>
        <taxon>Sporidiobolales</taxon>
        <taxon>Sporidiobolaceae</taxon>
        <taxon>Rhodotorula</taxon>
    </lineage>
</organism>
<dbReference type="SMART" id="SM00279">
    <property type="entry name" value="HhH2"/>
    <property type="match status" value="1"/>
</dbReference>
<dbReference type="GO" id="GO:0005634">
    <property type="term" value="C:nucleus"/>
    <property type="evidence" value="ECO:0007669"/>
    <property type="project" value="UniProtKB-SubCell"/>
</dbReference>
<dbReference type="InterPro" id="IPR037315">
    <property type="entry name" value="EXO1_H3TH"/>
</dbReference>
<dbReference type="InterPro" id="IPR029060">
    <property type="entry name" value="PIN-like_dom_sf"/>
</dbReference>
<dbReference type="SMART" id="SM00485">
    <property type="entry name" value="XPGN"/>
    <property type="match status" value="1"/>
</dbReference>
<keyword evidence="17" id="KW-1185">Reference proteome</keyword>
<keyword evidence="12" id="KW-0234">DNA repair</keyword>
<comment type="caution">
    <text evidence="16">The sequence shown here is derived from an EMBL/GenBank/DDBJ whole genome shotgun (WGS) entry which is preliminary data.</text>
</comment>
<dbReference type="SUPFAM" id="SSF88723">
    <property type="entry name" value="PIN domain-like"/>
    <property type="match status" value="1"/>
</dbReference>
<dbReference type="GO" id="GO:0035312">
    <property type="term" value="F:5'-3' DNA exonuclease activity"/>
    <property type="evidence" value="ECO:0007669"/>
    <property type="project" value="InterPro"/>
</dbReference>
<dbReference type="InterPro" id="IPR006084">
    <property type="entry name" value="XPG/Rad2"/>
</dbReference>
<dbReference type="Proteomes" id="UP000311382">
    <property type="component" value="Unassembled WGS sequence"/>
</dbReference>
<comment type="similarity">
    <text evidence="3">Belongs to the XPG/RAD2 endonuclease family. EXO1 subfamily.</text>
</comment>
<keyword evidence="5" id="KW-0479">Metal-binding</keyword>
<evidence type="ECO:0000313" key="17">
    <source>
        <dbReference type="Proteomes" id="UP000311382"/>
    </source>
</evidence>
<keyword evidence="10" id="KW-0267">Excision nuclease</keyword>